<proteinExistence type="predicted"/>
<sequence length="35" mass="3888">SLISNLPKTLVSSCRPFLQSRVDYANPIHLTNSSE</sequence>
<evidence type="ECO:0000313" key="1">
    <source>
        <dbReference type="EMBL" id="EFN80742.1"/>
    </source>
</evidence>
<name>E2BU87_HARSA</name>
<evidence type="ECO:0000313" key="2">
    <source>
        <dbReference type="Proteomes" id="UP000008237"/>
    </source>
</evidence>
<dbReference type="EMBL" id="GL450612">
    <property type="protein sequence ID" value="EFN80742.1"/>
    <property type="molecule type" value="Genomic_DNA"/>
</dbReference>
<protein>
    <submittedName>
        <fullName evidence="1">Uncharacterized protein</fullName>
    </submittedName>
</protein>
<dbReference type="Proteomes" id="UP000008237">
    <property type="component" value="Unassembled WGS sequence"/>
</dbReference>
<feature type="non-terminal residue" evidence="1">
    <location>
        <position position="1"/>
    </location>
</feature>
<dbReference type="InParanoid" id="E2BU87"/>
<feature type="non-terminal residue" evidence="1">
    <location>
        <position position="35"/>
    </location>
</feature>
<accession>E2BU87</accession>
<keyword evidence="2" id="KW-1185">Reference proteome</keyword>
<gene>
    <name evidence="1" type="ORF">EAI_09086</name>
</gene>
<reference evidence="1 2" key="1">
    <citation type="journal article" date="2010" name="Science">
        <title>Genomic comparison of the ants Camponotus floridanus and Harpegnathos saltator.</title>
        <authorList>
            <person name="Bonasio R."/>
            <person name="Zhang G."/>
            <person name="Ye C."/>
            <person name="Mutti N.S."/>
            <person name="Fang X."/>
            <person name="Qin N."/>
            <person name="Donahue G."/>
            <person name="Yang P."/>
            <person name="Li Q."/>
            <person name="Li C."/>
            <person name="Zhang P."/>
            <person name="Huang Z."/>
            <person name="Berger S.L."/>
            <person name="Reinberg D."/>
            <person name="Wang J."/>
            <person name="Liebig J."/>
        </authorList>
    </citation>
    <scope>NUCLEOTIDE SEQUENCE [LARGE SCALE GENOMIC DNA]</scope>
    <source>
        <strain evidence="1 2">R22 G/1</strain>
    </source>
</reference>
<dbReference type="AlphaFoldDB" id="E2BU87"/>
<organism evidence="2">
    <name type="scientific">Harpegnathos saltator</name>
    <name type="common">Jerdon's jumping ant</name>
    <dbReference type="NCBI Taxonomy" id="610380"/>
    <lineage>
        <taxon>Eukaryota</taxon>
        <taxon>Metazoa</taxon>
        <taxon>Ecdysozoa</taxon>
        <taxon>Arthropoda</taxon>
        <taxon>Hexapoda</taxon>
        <taxon>Insecta</taxon>
        <taxon>Pterygota</taxon>
        <taxon>Neoptera</taxon>
        <taxon>Endopterygota</taxon>
        <taxon>Hymenoptera</taxon>
        <taxon>Apocrita</taxon>
        <taxon>Aculeata</taxon>
        <taxon>Formicoidea</taxon>
        <taxon>Formicidae</taxon>
        <taxon>Ponerinae</taxon>
        <taxon>Ponerini</taxon>
        <taxon>Harpegnathos</taxon>
    </lineage>
</organism>